<feature type="domain" description="Methyltransferase type 11" evidence="1">
    <location>
        <begin position="64"/>
        <end position="156"/>
    </location>
</feature>
<dbReference type="Pfam" id="PF08241">
    <property type="entry name" value="Methyltransf_11"/>
    <property type="match status" value="1"/>
</dbReference>
<dbReference type="eggNOG" id="COG4976">
    <property type="taxonomic scope" value="Bacteria"/>
</dbReference>
<name>S9RS37_9RHOB</name>
<dbReference type="InterPro" id="IPR029063">
    <property type="entry name" value="SAM-dependent_MTases_sf"/>
</dbReference>
<organism evidence="2 3">
    <name type="scientific">Litoreibacter arenae DSM 19593</name>
    <dbReference type="NCBI Taxonomy" id="1123360"/>
    <lineage>
        <taxon>Bacteria</taxon>
        <taxon>Pseudomonadati</taxon>
        <taxon>Pseudomonadota</taxon>
        <taxon>Alphaproteobacteria</taxon>
        <taxon>Rhodobacterales</taxon>
        <taxon>Roseobacteraceae</taxon>
        <taxon>Litoreibacter</taxon>
    </lineage>
</organism>
<dbReference type="Proteomes" id="UP000015351">
    <property type="component" value="Unassembled WGS sequence"/>
</dbReference>
<dbReference type="RefSeq" id="WP_021099673.1">
    <property type="nucleotide sequence ID" value="NZ_KE557306.1"/>
</dbReference>
<sequence>MARDPKNPPDLDAAYALETPDDNLRLYGDWADSYDHSFAQAMDYQLPTHVARTFAELGGDGPVLDVGAGTGLLGEALRPLCDLDIDALDLSGEMLAVANSKGIYRKLIEADLTKSLPLAPASYGGVVSSGTFTHGHVGPDAIDGLLDAAKPGALFVLSVNAEHFEARGFADKFEALAPQIEDYHIKTVQIYGAGAEGDHAGSQGHLAVFRKHSHP</sequence>
<dbReference type="GO" id="GO:0008757">
    <property type="term" value="F:S-adenosylmethionine-dependent methyltransferase activity"/>
    <property type="evidence" value="ECO:0007669"/>
    <property type="project" value="InterPro"/>
</dbReference>
<evidence type="ECO:0000313" key="2">
    <source>
        <dbReference type="EMBL" id="EPX80880.1"/>
    </source>
</evidence>
<gene>
    <name evidence="2" type="ORF">thalar_01102</name>
</gene>
<comment type="caution">
    <text evidence="2">The sequence shown here is derived from an EMBL/GenBank/DDBJ whole genome shotgun (WGS) entry which is preliminary data.</text>
</comment>
<keyword evidence="3" id="KW-1185">Reference proteome</keyword>
<dbReference type="EMBL" id="AONI01000008">
    <property type="protein sequence ID" value="EPX80880.1"/>
    <property type="molecule type" value="Genomic_DNA"/>
</dbReference>
<protein>
    <recommendedName>
        <fullName evidence="1">Methyltransferase type 11 domain-containing protein</fullName>
    </recommendedName>
</protein>
<dbReference type="OrthoDB" id="9807911at2"/>
<dbReference type="InterPro" id="IPR013216">
    <property type="entry name" value="Methyltransf_11"/>
</dbReference>
<evidence type="ECO:0000259" key="1">
    <source>
        <dbReference type="Pfam" id="PF08241"/>
    </source>
</evidence>
<proteinExistence type="predicted"/>
<dbReference type="CDD" id="cd02440">
    <property type="entry name" value="AdoMet_MTases"/>
    <property type="match status" value="1"/>
</dbReference>
<dbReference type="SUPFAM" id="SSF53335">
    <property type="entry name" value="S-adenosyl-L-methionine-dependent methyltransferases"/>
    <property type="match status" value="1"/>
</dbReference>
<dbReference type="AlphaFoldDB" id="S9RS37"/>
<dbReference type="Gene3D" id="3.40.50.150">
    <property type="entry name" value="Vaccinia Virus protein VP39"/>
    <property type="match status" value="1"/>
</dbReference>
<dbReference type="STRING" id="1123360.thalar_01102"/>
<dbReference type="HOGENOM" id="CLU_090201_3_0_5"/>
<accession>S9RS37</accession>
<reference evidence="3" key="1">
    <citation type="journal article" date="2013" name="Stand. Genomic Sci.">
        <title>Genome sequence of the Litoreibacter arenae type strain (DSM 19593(T)), a member of the Roseobacter clade isolated from sea sand.</title>
        <authorList>
            <person name="Riedel T."/>
            <person name="Fiebig A."/>
            <person name="Petersen J."/>
            <person name="Gronow S."/>
            <person name="Kyrpides N.C."/>
            <person name="Goker M."/>
            <person name="Klenk H.P."/>
        </authorList>
    </citation>
    <scope>NUCLEOTIDE SEQUENCE [LARGE SCALE GENOMIC DNA]</scope>
    <source>
        <strain evidence="3">DSM 19593</strain>
    </source>
</reference>
<evidence type="ECO:0000313" key="3">
    <source>
        <dbReference type="Proteomes" id="UP000015351"/>
    </source>
</evidence>
<dbReference type="PATRIC" id="fig|1123360.3.peg.1092"/>